<reference evidence="5" key="1">
    <citation type="submission" date="2016-06" db="UniProtKB">
        <authorList>
            <consortium name="WormBaseParasite"/>
        </authorList>
    </citation>
    <scope>IDENTIFICATION</scope>
</reference>
<dbReference type="InterPro" id="IPR036322">
    <property type="entry name" value="WD40_repeat_dom_sf"/>
</dbReference>
<dbReference type="InterPro" id="IPR015505">
    <property type="entry name" value="Coronin"/>
</dbReference>
<proteinExistence type="inferred from homology"/>
<reference evidence="3 4" key="2">
    <citation type="submission" date="2018-11" db="EMBL/GenBank/DDBJ databases">
        <authorList>
            <consortium name="Pathogen Informatics"/>
        </authorList>
    </citation>
    <scope>NUCLEOTIDE SEQUENCE [LARGE SCALE GENOMIC DNA]</scope>
</reference>
<feature type="repeat" description="WD" evidence="1">
    <location>
        <begin position="67"/>
        <end position="99"/>
    </location>
</feature>
<keyword evidence="4" id="KW-1185">Reference proteome</keyword>
<dbReference type="GO" id="GO:0051015">
    <property type="term" value="F:actin filament binding"/>
    <property type="evidence" value="ECO:0007669"/>
    <property type="project" value="TreeGrafter"/>
</dbReference>
<dbReference type="OrthoDB" id="1850764at2759"/>
<dbReference type="InterPro" id="IPR015943">
    <property type="entry name" value="WD40/YVTN_repeat-like_dom_sf"/>
</dbReference>
<evidence type="ECO:0000313" key="5">
    <source>
        <dbReference type="WBParaSite" id="GPUH_0001226501-mRNA-1"/>
    </source>
</evidence>
<dbReference type="Pfam" id="PF00400">
    <property type="entry name" value="WD40"/>
    <property type="match status" value="4"/>
</dbReference>
<keyword evidence="2" id="KW-0677">Repeat</keyword>
<evidence type="ECO:0000256" key="1">
    <source>
        <dbReference type="PROSITE-ProRule" id="PRU00221"/>
    </source>
</evidence>
<comment type="similarity">
    <text evidence="2">Belongs to the WD repeat coronin family.</text>
</comment>
<dbReference type="PROSITE" id="PS50082">
    <property type="entry name" value="WD_REPEATS_2"/>
    <property type="match status" value="3"/>
</dbReference>
<name>A0A183DU60_9BILA</name>
<dbReference type="AlphaFoldDB" id="A0A183DU60"/>
<dbReference type="PROSITE" id="PS50294">
    <property type="entry name" value="WD_REPEATS_REGION"/>
    <property type="match status" value="1"/>
</dbReference>
<evidence type="ECO:0000313" key="4">
    <source>
        <dbReference type="Proteomes" id="UP000271098"/>
    </source>
</evidence>
<dbReference type="PANTHER" id="PTHR10856">
    <property type="entry name" value="CORONIN"/>
    <property type="match status" value="1"/>
</dbReference>
<dbReference type="Gene3D" id="2.130.10.10">
    <property type="entry name" value="YVTN repeat-like/Quinoprotein amine dehydrogenase"/>
    <property type="match status" value="2"/>
</dbReference>
<accession>A0A183DU60</accession>
<dbReference type="WBParaSite" id="GPUH_0001226501-mRNA-1">
    <property type="protein sequence ID" value="GPUH_0001226501-mRNA-1"/>
    <property type="gene ID" value="GPUH_0001226501"/>
</dbReference>
<keyword evidence="1 2" id="KW-0853">WD repeat</keyword>
<protein>
    <recommendedName>
        <fullName evidence="2">Coronin</fullName>
    </recommendedName>
</protein>
<dbReference type="PANTHER" id="PTHR10856:SF0">
    <property type="entry name" value="CORONIN"/>
    <property type="match status" value="1"/>
</dbReference>
<dbReference type="GO" id="GO:0007015">
    <property type="term" value="P:actin filament organization"/>
    <property type="evidence" value="ECO:0007669"/>
    <property type="project" value="TreeGrafter"/>
</dbReference>
<sequence length="259" mass="29080">MESVFLTLFILEKDLVGRIEKDYPCVDAHRAPCLEVAWSPFNDNVIASCSEDTTCKVGRIEKDYPCVDAHRAPCLEVAWSPFNDNVIASCSEDTTCKVWLIPPNGLIRTLSEPAVELCGHQKRVNTLAWHPTANNILLTAGGENKLLIWNVGTGDALLEISGHPDMIWSVSFNYDGSRFVTTCKDKKIRVIDSHTGEVLRQGNGHEGVKPQRAIFLKDGRIFTTGFTKRSERLYALRTQVCFFLNERKIDKSKSPKIKI</sequence>
<dbReference type="InterPro" id="IPR001680">
    <property type="entry name" value="WD40_rpt"/>
</dbReference>
<evidence type="ECO:0000256" key="2">
    <source>
        <dbReference type="RuleBase" id="RU280818"/>
    </source>
</evidence>
<organism evidence="5">
    <name type="scientific">Gongylonema pulchrum</name>
    <dbReference type="NCBI Taxonomy" id="637853"/>
    <lineage>
        <taxon>Eukaryota</taxon>
        <taxon>Metazoa</taxon>
        <taxon>Ecdysozoa</taxon>
        <taxon>Nematoda</taxon>
        <taxon>Chromadorea</taxon>
        <taxon>Rhabditida</taxon>
        <taxon>Spirurina</taxon>
        <taxon>Spiruromorpha</taxon>
        <taxon>Spiruroidea</taxon>
        <taxon>Gongylonematidae</taxon>
        <taxon>Gongylonema</taxon>
    </lineage>
</organism>
<gene>
    <name evidence="3" type="ORF">GPUH_LOCUS12251</name>
</gene>
<evidence type="ECO:0000313" key="3">
    <source>
        <dbReference type="EMBL" id="VDN20129.1"/>
    </source>
</evidence>
<dbReference type="EMBL" id="UYRT01079166">
    <property type="protein sequence ID" value="VDN20129.1"/>
    <property type="molecule type" value="Genomic_DNA"/>
</dbReference>
<feature type="repeat" description="WD" evidence="1">
    <location>
        <begin position="160"/>
        <end position="201"/>
    </location>
</feature>
<dbReference type="SUPFAM" id="SSF50978">
    <property type="entry name" value="WD40 repeat-like"/>
    <property type="match status" value="1"/>
</dbReference>
<dbReference type="SMART" id="SM00320">
    <property type="entry name" value="WD40"/>
    <property type="match status" value="4"/>
</dbReference>
<feature type="repeat" description="WD" evidence="1">
    <location>
        <begin position="117"/>
        <end position="159"/>
    </location>
</feature>
<dbReference type="Proteomes" id="UP000271098">
    <property type="component" value="Unassembled WGS sequence"/>
</dbReference>